<feature type="binding site" evidence="3">
    <location>
        <begin position="188"/>
        <end position="190"/>
    </location>
    <ligand>
        <name>NAD(+)</name>
        <dbReference type="ChEBI" id="CHEBI:57540"/>
    </ligand>
</feature>
<dbReference type="InterPro" id="IPR050134">
    <property type="entry name" value="NAD-dep_sirtuin_deacylases"/>
</dbReference>
<evidence type="ECO:0000313" key="7">
    <source>
        <dbReference type="Proteomes" id="UP001492541"/>
    </source>
</evidence>
<feature type="active site" description="Proton acceptor" evidence="3 4">
    <location>
        <position position="122"/>
    </location>
</feature>
<dbReference type="PANTHER" id="PTHR11085:SF10">
    <property type="entry name" value="NAD-DEPENDENT PROTEIN DEACYLASE SIRTUIN-5, MITOCHONDRIAL-RELATED"/>
    <property type="match status" value="1"/>
</dbReference>
<feature type="binding site" evidence="3">
    <location>
        <begin position="26"/>
        <end position="45"/>
    </location>
    <ligand>
        <name>NAD(+)</name>
        <dbReference type="ChEBI" id="CHEBI:57540"/>
    </ligand>
</feature>
<gene>
    <name evidence="3" type="primary">cobB</name>
    <name evidence="6" type="ORF">LPQ35_05125</name>
</gene>
<feature type="binding site" evidence="3">
    <location>
        <begin position="214"/>
        <end position="216"/>
    </location>
    <ligand>
        <name>NAD(+)</name>
        <dbReference type="ChEBI" id="CHEBI:57540"/>
    </ligand>
</feature>
<dbReference type="Gene3D" id="3.40.50.1220">
    <property type="entry name" value="TPP-binding domain"/>
    <property type="match status" value="1"/>
</dbReference>
<dbReference type="InterPro" id="IPR026591">
    <property type="entry name" value="Sirtuin_cat_small_dom_sf"/>
</dbReference>
<keyword evidence="3 4" id="KW-0479">Metal-binding</keyword>
<dbReference type="InterPro" id="IPR003000">
    <property type="entry name" value="Sirtuin"/>
</dbReference>
<feature type="binding site" evidence="3">
    <location>
        <position position="232"/>
    </location>
    <ligand>
        <name>NAD(+)</name>
        <dbReference type="ChEBI" id="CHEBI:57540"/>
    </ligand>
</feature>
<sequence length="249" mass="27330">MNSRNTIGRLLELIKSCNGELVALTGAGISADSGIPTFRGKDGLWNKYRPEELATPEAFRKDPVLVWEWYAWRMNLVFNAKPNDAHIALALLERKGLLKAVVTQNVDNLHERAGSKNVVHLHGRIDEVRCTECGRVERLNKAPETIPPVCDCGALMRPNVVWFGEPLPVDALNLAVELCSQNSVIVIGTSAVVYPAAQLPYYAKNAGNTVVEVNPEITPLTDLADLSIRQRAGEAFRQIRAILEAGDSP</sequence>
<comment type="catalytic activity">
    <reaction evidence="3">
        <text>N(6)-acetyl-L-lysyl-[protein] + NAD(+) + H2O = 2''-O-acetyl-ADP-D-ribose + nicotinamide + L-lysyl-[protein]</text>
        <dbReference type="Rhea" id="RHEA:43636"/>
        <dbReference type="Rhea" id="RHEA-COMP:9752"/>
        <dbReference type="Rhea" id="RHEA-COMP:10731"/>
        <dbReference type="ChEBI" id="CHEBI:15377"/>
        <dbReference type="ChEBI" id="CHEBI:17154"/>
        <dbReference type="ChEBI" id="CHEBI:29969"/>
        <dbReference type="ChEBI" id="CHEBI:57540"/>
        <dbReference type="ChEBI" id="CHEBI:61930"/>
        <dbReference type="ChEBI" id="CHEBI:83767"/>
        <dbReference type="EC" id="2.3.1.286"/>
    </reaction>
</comment>
<protein>
    <recommendedName>
        <fullName evidence="3">NAD-dependent protein deacylase</fullName>
        <ecNumber evidence="3">2.3.1.286</ecNumber>
    </recommendedName>
    <alternativeName>
        <fullName evidence="3">Regulatory protein SIR2 homolog</fullName>
    </alternativeName>
</protein>
<feature type="domain" description="Deacetylase sirtuin-type" evidence="5">
    <location>
        <begin position="1"/>
        <end position="246"/>
    </location>
</feature>
<name>A0ABZ3H7J3_GEOAI</name>
<evidence type="ECO:0000259" key="5">
    <source>
        <dbReference type="PROSITE" id="PS50305"/>
    </source>
</evidence>
<feature type="binding site" evidence="3">
    <location>
        <position position="70"/>
    </location>
    <ligand>
        <name>substrate</name>
    </ligand>
</feature>
<feature type="binding site" evidence="3 4">
    <location>
        <position position="150"/>
    </location>
    <ligand>
        <name>Zn(2+)</name>
        <dbReference type="ChEBI" id="CHEBI:29105"/>
    </ligand>
</feature>
<dbReference type="Pfam" id="PF02146">
    <property type="entry name" value="SIR2"/>
    <property type="match status" value="1"/>
</dbReference>
<evidence type="ECO:0000256" key="2">
    <source>
        <dbReference type="ARBA" id="ARBA00023027"/>
    </source>
</evidence>
<dbReference type="InterPro" id="IPR026590">
    <property type="entry name" value="Ssirtuin_cat_dom"/>
</dbReference>
<dbReference type="HAMAP" id="MF_01121">
    <property type="entry name" value="Sirtuin_ClassIII"/>
    <property type="match status" value="1"/>
</dbReference>
<dbReference type="Proteomes" id="UP001492541">
    <property type="component" value="Chromosome"/>
</dbReference>
<organism evidence="6 7">
    <name type="scientific">Geoglobus acetivorans</name>
    <dbReference type="NCBI Taxonomy" id="565033"/>
    <lineage>
        <taxon>Archaea</taxon>
        <taxon>Methanobacteriati</taxon>
        <taxon>Methanobacteriota</taxon>
        <taxon>Archaeoglobi</taxon>
        <taxon>Archaeoglobales</taxon>
        <taxon>Archaeoglobaceae</taxon>
        <taxon>Geoglobus</taxon>
    </lineage>
</organism>
<accession>A0ABZ3H7J3</accession>
<dbReference type="InterPro" id="IPR027546">
    <property type="entry name" value="Sirtuin_class_III"/>
</dbReference>
<dbReference type="Gene3D" id="3.30.1600.10">
    <property type="entry name" value="SIR2/SIRT2 'Small Domain"/>
    <property type="match status" value="1"/>
</dbReference>
<proteinExistence type="inferred from homology"/>
<reference evidence="6 7" key="1">
    <citation type="submission" date="2021-11" db="EMBL/GenBank/DDBJ databases">
        <title>Whole genome of Geoglobus acetivorans.</title>
        <authorList>
            <person name="Liu D."/>
        </authorList>
    </citation>
    <scope>NUCLEOTIDE SEQUENCE [LARGE SCALE GENOMIC DNA]</scope>
    <source>
        <strain evidence="6 7">SBH6</strain>
    </source>
</reference>
<dbReference type="PROSITE" id="PS50305">
    <property type="entry name" value="SIRTUIN"/>
    <property type="match status" value="1"/>
</dbReference>
<dbReference type="EMBL" id="CP087714">
    <property type="protein sequence ID" value="XAT64753.1"/>
    <property type="molecule type" value="Genomic_DNA"/>
</dbReference>
<evidence type="ECO:0000256" key="3">
    <source>
        <dbReference type="HAMAP-Rule" id="MF_01121"/>
    </source>
</evidence>
<keyword evidence="3" id="KW-0963">Cytoplasm</keyword>
<dbReference type="NCBIfam" id="NF001753">
    <property type="entry name" value="PRK00481.1-3"/>
    <property type="match status" value="1"/>
</dbReference>
<dbReference type="CDD" id="cd01412">
    <property type="entry name" value="SIRT5_Af1_CobB"/>
    <property type="match status" value="1"/>
</dbReference>
<comment type="cofactor">
    <cofactor evidence="3">
        <name>Zn(2+)</name>
        <dbReference type="ChEBI" id="CHEBI:29105"/>
    </cofactor>
    <text evidence="3">Binds 1 zinc ion per subunit.</text>
</comment>
<keyword evidence="2 3" id="KW-0520">NAD</keyword>
<dbReference type="PANTHER" id="PTHR11085">
    <property type="entry name" value="NAD-DEPENDENT PROTEIN DEACYLASE SIRTUIN-5, MITOCHONDRIAL-RELATED"/>
    <property type="match status" value="1"/>
</dbReference>
<feature type="binding site" evidence="3">
    <location>
        <position position="73"/>
    </location>
    <ligand>
        <name>substrate</name>
    </ligand>
</feature>
<comment type="subcellular location">
    <subcellularLocation>
        <location evidence="3">Cytoplasm</location>
    </subcellularLocation>
</comment>
<evidence type="ECO:0000256" key="4">
    <source>
        <dbReference type="PROSITE-ProRule" id="PRU00236"/>
    </source>
</evidence>
<evidence type="ECO:0000256" key="1">
    <source>
        <dbReference type="ARBA" id="ARBA00022679"/>
    </source>
</evidence>
<feature type="binding site" evidence="3 4">
    <location>
        <position position="130"/>
    </location>
    <ligand>
        <name>Zn(2+)</name>
        <dbReference type="ChEBI" id="CHEBI:29105"/>
    </ligand>
</feature>
<keyword evidence="1 3" id="KW-0808">Transferase</keyword>
<feature type="binding site" evidence="3 4">
    <location>
        <position position="133"/>
    </location>
    <ligand>
        <name>Zn(2+)</name>
        <dbReference type="ChEBI" id="CHEBI:29105"/>
    </ligand>
</feature>
<keyword evidence="3 4" id="KW-0862">Zinc</keyword>
<comment type="catalytic activity">
    <reaction evidence="3">
        <text>N(6)-succinyl-L-lysyl-[protein] + NAD(+) + H2O = 2''-O-succinyl-ADP-D-ribose + nicotinamide + L-lysyl-[protein]</text>
        <dbReference type="Rhea" id="RHEA:47668"/>
        <dbReference type="Rhea" id="RHEA-COMP:9752"/>
        <dbReference type="Rhea" id="RHEA-COMP:11877"/>
        <dbReference type="ChEBI" id="CHEBI:15377"/>
        <dbReference type="ChEBI" id="CHEBI:17154"/>
        <dbReference type="ChEBI" id="CHEBI:29969"/>
        <dbReference type="ChEBI" id="CHEBI:57540"/>
        <dbReference type="ChEBI" id="CHEBI:87830"/>
        <dbReference type="ChEBI" id="CHEBI:87832"/>
    </reaction>
</comment>
<dbReference type="GeneID" id="90449045"/>
<dbReference type="SUPFAM" id="SSF52467">
    <property type="entry name" value="DHS-like NAD/FAD-binding domain"/>
    <property type="match status" value="1"/>
</dbReference>
<keyword evidence="7" id="KW-1185">Reference proteome</keyword>
<keyword evidence="3" id="KW-0804">Transcription</keyword>
<comment type="similarity">
    <text evidence="3">Belongs to the sirtuin family. Class III subfamily.</text>
</comment>
<feature type="binding site" evidence="3">
    <location>
        <begin position="104"/>
        <end position="107"/>
    </location>
    <ligand>
        <name>NAD(+)</name>
        <dbReference type="ChEBI" id="CHEBI:57540"/>
    </ligand>
</feature>
<keyword evidence="3" id="KW-0805">Transcription regulation</keyword>
<evidence type="ECO:0000313" key="6">
    <source>
        <dbReference type="EMBL" id="XAT64753.1"/>
    </source>
</evidence>
<comment type="domain">
    <text evidence="3">2 residues (Tyr-70 and Arg-73) present in a large hydrophobic pocket are probably involved in substrate specificity. They are important for desuccinylation activity, but dispensable for deacetylation activity.</text>
</comment>
<comment type="function">
    <text evidence="3">NAD-dependent lysine deacetylase and desuccinylase that specifically removes acetyl and succinyl groups on target proteins. Modulates the activities of several proteins which are inactive in their acylated form. Deacetylates the N-terminal lysine residue of Alba, the major archaeal chromatin protein and that, in turn, increases Alba's DNA binding affinity, thereby repressing transcription.</text>
</comment>
<feature type="binding site" evidence="3 4">
    <location>
        <position position="152"/>
    </location>
    <ligand>
        <name>Zn(2+)</name>
        <dbReference type="ChEBI" id="CHEBI:29105"/>
    </ligand>
</feature>
<dbReference type="NCBIfam" id="NF040867">
    <property type="entry name" value="prot_deacyl_CobB"/>
    <property type="match status" value="1"/>
</dbReference>
<dbReference type="EC" id="2.3.1.286" evidence="3"/>
<dbReference type="InterPro" id="IPR029035">
    <property type="entry name" value="DHS-like_NAD/FAD-binding_dom"/>
</dbReference>
<dbReference type="RefSeq" id="WP_193807615.1">
    <property type="nucleotide sequence ID" value="NZ_CP087714.1"/>
</dbReference>